<comment type="caution">
    <text evidence="3">The sequence shown here is derived from an EMBL/GenBank/DDBJ whole genome shotgun (WGS) entry which is preliminary data.</text>
</comment>
<feature type="compositionally biased region" description="Polar residues" evidence="2">
    <location>
        <begin position="1"/>
        <end position="18"/>
    </location>
</feature>
<evidence type="ECO:0000256" key="2">
    <source>
        <dbReference type="SAM" id="MobiDB-lite"/>
    </source>
</evidence>
<dbReference type="RefSeq" id="XP_060333096.1">
    <property type="nucleotide sequence ID" value="XM_060469455.1"/>
</dbReference>
<name>A0AA39N8Y2_ARMTA</name>
<dbReference type="Proteomes" id="UP001175211">
    <property type="component" value="Unassembled WGS sequence"/>
</dbReference>
<feature type="coiled-coil region" evidence="1">
    <location>
        <begin position="160"/>
        <end position="208"/>
    </location>
</feature>
<dbReference type="GeneID" id="85353003"/>
<evidence type="ECO:0000313" key="3">
    <source>
        <dbReference type="EMBL" id="KAK0461199.1"/>
    </source>
</evidence>
<keyword evidence="4" id="KW-1185">Reference proteome</keyword>
<evidence type="ECO:0000256" key="1">
    <source>
        <dbReference type="SAM" id="Coils"/>
    </source>
</evidence>
<evidence type="ECO:0008006" key="5">
    <source>
        <dbReference type="Google" id="ProtNLM"/>
    </source>
</evidence>
<feature type="region of interest" description="Disordered" evidence="2">
    <location>
        <begin position="1"/>
        <end position="32"/>
    </location>
</feature>
<reference evidence="3" key="1">
    <citation type="submission" date="2023-06" db="EMBL/GenBank/DDBJ databases">
        <authorList>
            <consortium name="Lawrence Berkeley National Laboratory"/>
            <person name="Ahrendt S."/>
            <person name="Sahu N."/>
            <person name="Indic B."/>
            <person name="Wong-Bajracharya J."/>
            <person name="Merenyi Z."/>
            <person name="Ke H.-M."/>
            <person name="Monk M."/>
            <person name="Kocsube S."/>
            <person name="Drula E."/>
            <person name="Lipzen A."/>
            <person name="Balint B."/>
            <person name="Henrissat B."/>
            <person name="Andreopoulos B."/>
            <person name="Martin F.M."/>
            <person name="Harder C.B."/>
            <person name="Rigling D."/>
            <person name="Ford K.L."/>
            <person name="Foster G.D."/>
            <person name="Pangilinan J."/>
            <person name="Papanicolaou A."/>
            <person name="Barry K."/>
            <person name="LaButti K."/>
            <person name="Viragh M."/>
            <person name="Koriabine M."/>
            <person name="Yan M."/>
            <person name="Riley R."/>
            <person name="Champramary S."/>
            <person name="Plett K.L."/>
            <person name="Tsai I.J."/>
            <person name="Slot J."/>
            <person name="Sipos G."/>
            <person name="Plett J."/>
            <person name="Nagy L.G."/>
            <person name="Grigoriev I.V."/>
        </authorList>
    </citation>
    <scope>NUCLEOTIDE SEQUENCE</scope>
    <source>
        <strain evidence="3">CCBAS 213</strain>
    </source>
</reference>
<proteinExistence type="predicted"/>
<keyword evidence="1" id="KW-0175">Coiled coil</keyword>
<sequence>MPTELVDSQRSASMQTSELRQKRTCEVPDKGVGSLPTEEMIKLIRDATNSPSVLIRFLERDTLRSPSSHLYSKPPKGHRKHPSGTDLSAVGYGDRERITAHLGFILQATADCLKHETCRADEAVARAEYAEVLAKEWFAKTGFSGEGSKRSGYECNRVTKRRCKVHIAQLEKRCAEAERSASKARSEARELKTALSSLEARRKGWEEGVKIGMMKRLGEEQNKLWSAGYAEGFKEAKASAMKEGIRIGRREGLHEGREQGRNEERRSALEAFDKFLAEEMNGYGHWDDWTRRWAASVYHPDTSTSLSSRHSLLSDE</sequence>
<dbReference type="EMBL" id="JAUEPS010000011">
    <property type="protein sequence ID" value="KAK0461199.1"/>
    <property type="molecule type" value="Genomic_DNA"/>
</dbReference>
<organism evidence="3 4">
    <name type="scientific">Armillaria tabescens</name>
    <name type="common">Ringless honey mushroom</name>
    <name type="synonym">Agaricus tabescens</name>
    <dbReference type="NCBI Taxonomy" id="1929756"/>
    <lineage>
        <taxon>Eukaryota</taxon>
        <taxon>Fungi</taxon>
        <taxon>Dikarya</taxon>
        <taxon>Basidiomycota</taxon>
        <taxon>Agaricomycotina</taxon>
        <taxon>Agaricomycetes</taxon>
        <taxon>Agaricomycetidae</taxon>
        <taxon>Agaricales</taxon>
        <taxon>Marasmiineae</taxon>
        <taxon>Physalacriaceae</taxon>
        <taxon>Desarmillaria</taxon>
    </lineage>
</organism>
<dbReference type="AlphaFoldDB" id="A0AA39N8Y2"/>
<accession>A0AA39N8Y2</accession>
<gene>
    <name evidence="3" type="ORF">EV420DRAFT_1478011</name>
</gene>
<protein>
    <recommendedName>
        <fullName evidence="5">Essential protein Yae1 N-terminal domain-containing protein</fullName>
    </recommendedName>
</protein>
<feature type="compositionally biased region" description="Basic and acidic residues" evidence="2">
    <location>
        <begin position="19"/>
        <end position="29"/>
    </location>
</feature>
<evidence type="ECO:0000313" key="4">
    <source>
        <dbReference type="Proteomes" id="UP001175211"/>
    </source>
</evidence>
<feature type="region of interest" description="Disordered" evidence="2">
    <location>
        <begin position="66"/>
        <end position="87"/>
    </location>
</feature>